<sequence length="421" mass="44972">MAGCSVGNGQSKLSGFPTEGAAVSDACTGHRRACRESDVSDSSENEDTIELLALPMDAWHRAQGARMVPFAGYEMPIQYEGILAEHQWTRDHAGLFDVSHMGQLIVEGDGAAAALEALLPGDIAALKPGKVRYSLLLDENGGILDDLMVTNVTPEGGTARYYLVVNGATKWDDIAYLREFLPDEITLTHLEDRALLALQGPEAAQALERAMRGLTDDFGFMEAKEYQFGELDLMVSRSGYTGEDGFEISVAADQAEQLAGRLCAELEVKPIGLGARDSLRLEAGLPLYGHDLSPETDPVSADLTFAINKRRRAEGGFPGAERVLGLLADGAPTKRVGLALEGRMAAREGADVFAGATKVGTVTSGGFSPTLGHPIAMAYVYTAHSAHGTALELEVRGKRLPATVVPMPFVPHRYFRKGAAK</sequence>
<dbReference type="InterPro" id="IPR006223">
    <property type="entry name" value="GcvT"/>
</dbReference>
<evidence type="ECO:0000256" key="4">
    <source>
        <dbReference type="ARBA" id="ARBA00022679"/>
    </source>
</evidence>
<dbReference type="Gene3D" id="3.30.1360.120">
    <property type="entry name" value="Probable tRNA modification gtpase trme, domain 1"/>
    <property type="match status" value="1"/>
</dbReference>
<dbReference type="PIRSF" id="PIRSF006487">
    <property type="entry name" value="GcvT"/>
    <property type="match status" value="1"/>
</dbReference>
<dbReference type="GO" id="GO:0005960">
    <property type="term" value="C:glycine cleavage complex"/>
    <property type="evidence" value="ECO:0007669"/>
    <property type="project" value="InterPro"/>
</dbReference>
<feature type="binding site" evidence="7">
    <location>
        <position position="247"/>
    </location>
    <ligand>
        <name>substrate</name>
    </ligand>
</feature>
<dbReference type="InterPro" id="IPR006222">
    <property type="entry name" value="GCVT_N"/>
</dbReference>
<keyword evidence="4 10" id="KW-0808">Transferase</keyword>
<gene>
    <name evidence="10" type="primary">gcvT</name>
    <name evidence="10" type="ORF">D6858_01590</name>
</gene>
<evidence type="ECO:0000256" key="3">
    <source>
        <dbReference type="ARBA" id="ARBA00022576"/>
    </source>
</evidence>
<dbReference type="PANTHER" id="PTHR43757:SF2">
    <property type="entry name" value="AMINOMETHYLTRANSFERASE, MITOCHONDRIAL"/>
    <property type="match status" value="1"/>
</dbReference>
<feature type="domain" description="Aminomethyltransferase C-terminal" evidence="9">
    <location>
        <begin position="334"/>
        <end position="410"/>
    </location>
</feature>
<proteinExistence type="inferred from homology"/>
<reference evidence="10 11" key="1">
    <citation type="submission" date="2018-09" db="EMBL/GenBank/DDBJ databases">
        <title>Altererythrobacter sp.Ery1 and Ery12, the genome sequencing of novel strains in genus Alterythrobacter.</title>
        <authorList>
            <person name="Cheng H."/>
            <person name="Wu Y.-H."/>
            <person name="Fang C."/>
            <person name="Xu X.-W."/>
        </authorList>
    </citation>
    <scope>NUCLEOTIDE SEQUENCE [LARGE SCALE GENOMIC DNA]</scope>
    <source>
        <strain evidence="10 11">Ery12</strain>
    </source>
</reference>
<dbReference type="NCBIfam" id="TIGR00528">
    <property type="entry name" value="gcvT"/>
    <property type="match status" value="1"/>
</dbReference>
<organism evidence="10 11">
    <name type="scientific">Tsuneonella suprasediminis</name>
    <dbReference type="NCBI Taxonomy" id="2306996"/>
    <lineage>
        <taxon>Bacteria</taxon>
        <taxon>Pseudomonadati</taxon>
        <taxon>Pseudomonadota</taxon>
        <taxon>Alphaproteobacteria</taxon>
        <taxon>Sphingomonadales</taxon>
        <taxon>Erythrobacteraceae</taxon>
        <taxon>Tsuneonella</taxon>
    </lineage>
</organism>
<keyword evidence="11" id="KW-1185">Reference proteome</keyword>
<dbReference type="InterPro" id="IPR028896">
    <property type="entry name" value="GcvT/YgfZ/DmdA"/>
</dbReference>
<comment type="caution">
    <text evidence="10">The sequence shown here is derived from an EMBL/GenBank/DDBJ whole genome shotgun (WGS) entry which is preliminary data.</text>
</comment>
<dbReference type="EMBL" id="RAHJ01000004">
    <property type="protein sequence ID" value="RJX70852.1"/>
    <property type="molecule type" value="Genomic_DNA"/>
</dbReference>
<protein>
    <recommendedName>
        <fullName evidence="2">aminomethyltransferase</fullName>
        <ecNumber evidence="2">2.1.2.10</ecNumber>
    </recommendedName>
    <alternativeName>
        <fullName evidence="5">Glycine cleavage system T protein</fullName>
    </alternativeName>
</protein>
<dbReference type="Gene3D" id="4.10.1250.10">
    <property type="entry name" value="Aminomethyltransferase fragment"/>
    <property type="match status" value="1"/>
</dbReference>
<dbReference type="PANTHER" id="PTHR43757">
    <property type="entry name" value="AMINOMETHYLTRANSFERASE"/>
    <property type="match status" value="1"/>
</dbReference>
<evidence type="ECO:0000256" key="1">
    <source>
        <dbReference type="ARBA" id="ARBA00008609"/>
    </source>
</evidence>
<dbReference type="FunFam" id="2.40.30.110:FF:000003">
    <property type="entry name" value="Aminomethyltransferase"/>
    <property type="match status" value="1"/>
</dbReference>
<evidence type="ECO:0000259" key="8">
    <source>
        <dbReference type="Pfam" id="PF01571"/>
    </source>
</evidence>
<dbReference type="InterPro" id="IPR013977">
    <property type="entry name" value="GcvT_C"/>
</dbReference>
<dbReference type="InterPro" id="IPR029043">
    <property type="entry name" value="GcvT/YgfZ_C"/>
</dbReference>
<dbReference type="NCBIfam" id="NF010093">
    <property type="entry name" value="PRK13579.1"/>
    <property type="match status" value="1"/>
</dbReference>
<keyword evidence="10" id="KW-0489">Methyltransferase</keyword>
<keyword evidence="3" id="KW-0032">Aminotransferase</keyword>
<comment type="similarity">
    <text evidence="1">Belongs to the GcvT family.</text>
</comment>
<feature type="domain" description="GCVT N-terminal" evidence="8">
    <location>
        <begin position="57"/>
        <end position="309"/>
    </location>
</feature>
<dbReference type="InterPro" id="IPR027266">
    <property type="entry name" value="TrmE/GcvT-like"/>
</dbReference>
<name>A0A419R5C0_9SPHN</name>
<evidence type="ECO:0000313" key="10">
    <source>
        <dbReference type="EMBL" id="RJX70852.1"/>
    </source>
</evidence>
<dbReference type="SUPFAM" id="SSF103025">
    <property type="entry name" value="Folate-binding domain"/>
    <property type="match status" value="1"/>
</dbReference>
<accession>A0A419R5C0</accession>
<dbReference type="GO" id="GO:0008168">
    <property type="term" value="F:methyltransferase activity"/>
    <property type="evidence" value="ECO:0007669"/>
    <property type="project" value="UniProtKB-KW"/>
</dbReference>
<dbReference type="Pfam" id="PF08669">
    <property type="entry name" value="GCV_T_C"/>
    <property type="match status" value="1"/>
</dbReference>
<evidence type="ECO:0000313" key="11">
    <source>
        <dbReference type="Proteomes" id="UP000284322"/>
    </source>
</evidence>
<dbReference type="OrthoDB" id="9774591at2"/>
<dbReference type="NCBIfam" id="NF001567">
    <property type="entry name" value="PRK00389.1"/>
    <property type="match status" value="1"/>
</dbReference>
<dbReference type="SUPFAM" id="SSF101790">
    <property type="entry name" value="Aminomethyltransferase beta-barrel domain"/>
    <property type="match status" value="1"/>
</dbReference>
<dbReference type="Proteomes" id="UP000284322">
    <property type="component" value="Unassembled WGS sequence"/>
</dbReference>
<comment type="catalytic activity">
    <reaction evidence="6">
        <text>N(6)-[(R)-S(8)-aminomethyldihydrolipoyl]-L-lysyl-[protein] + (6S)-5,6,7,8-tetrahydrofolate = N(6)-[(R)-dihydrolipoyl]-L-lysyl-[protein] + (6R)-5,10-methylene-5,6,7,8-tetrahydrofolate + NH4(+)</text>
        <dbReference type="Rhea" id="RHEA:16945"/>
        <dbReference type="Rhea" id="RHEA-COMP:10475"/>
        <dbReference type="Rhea" id="RHEA-COMP:10492"/>
        <dbReference type="ChEBI" id="CHEBI:15636"/>
        <dbReference type="ChEBI" id="CHEBI:28938"/>
        <dbReference type="ChEBI" id="CHEBI:57453"/>
        <dbReference type="ChEBI" id="CHEBI:83100"/>
        <dbReference type="ChEBI" id="CHEBI:83143"/>
        <dbReference type="EC" id="2.1.2.10"/>
    </reaction>
</comment>
<dbReference type="Gene3D" id="2.40.30.110">
    <property type="entry name" value="Aminomethyltransferase beta-barrel domains"/>
    <property type="match status" value="1"/>
</dbReference>
<dbReference type="GO" id="GO:0032259">
    <property type="term" value="P:methylation"/>
    <property type="evidence" value="ECO:0007669"/>
    <property type="project" value="UniProtKB-KW"/>
</dbReference>
<dbReference type="AlphaFoldDB" id="A0A419R5C0"/>
<evidence type="ECO:0000256" key="5">
    <source>
        <dbReference type="ARBA" id="ARBA00031395"/>
    </source>
</evidence>
<evidence type="ECO:0000259" key="9">
    <source>
        <dbReference type="Pfam" id="PF08669"/>
    </source>
</evidence>
<dbReference type="Pfam" id="PF01571">
    <property type="entry name" value="GCV_T"/>
    <property type="match status" value="1"/>
</dbReference>
<evidence type="ECO:0000256" key="2">
    <source>
        <dbReference type="ARBA" id="ARBA00012616"/>
    </source>
</evidence>
<dbReference type="GO" id="GO:0004047">
    <property type="term" value="F:aminomethyltransferase activity"/>
    <property type="evidence" value="ECO:0007669"/>
    <property type="project" value="UniProtKB-EC"/>
</dbReference>
<evidence type="ECO:0000256" key="7">
    <source>
        <dbReference type="PIRSR" id="PIRSR006487-1"/>
    </source>
</evidence>
<dbReference type="Gene3D" id="3.30.70.1400">
    <property type="entry name" value="Aminomethyltransferase beta-barrel domains"/>
    <property type="match status" value="1"/>
</dbReference>
<evidence type="ECO:0000256" key="6">
    <source>
        <dbReference type="ARBA" id="ARBA00047665"/>
    </source>
</evidence>
<dbReference type="EC" id="2.1.2.10" evidence="2"/>
<dbReference type="GO" id="GO:0008483">
    <property type="term" value="F:transaminase activity"/>
    <property type="evidence" value="ECO:0007669"/>
    <property type="project" value="UniProtKB-KW"/>
</dbReference>
<dbReference type="GO" id="GO:0006546">
    <property type="term" value="P:glycine catabolic process"/>
    <property type="evidence" value="ECO:0007669"/>
    <property type="project" value="InterPro"/>
</dbReference>